<evidence type="ECO:0000313" key="2">
    <source>
        <dbReference type="EMBL" id="EGC33130.1"/>
    </source>
</evidence>
<protein>
    <submittedName>
        <fullName evidence="2">Uncharacterized protein</fullName>
    </submittedName>
</protein>
<organism evidence="2 3">
    <name type="scientific">Dictyostelium purpureum</name>
    <name type="common">Slime mold</name>
    <dbReference type="NCBI Taxonomy" id="5786"/>
    <lineage>
        <taxon>Eukaryota</taxon>
        <taxon>Amoebozoa</taxon>
        <taxon>Evosea</taxon>
        <taxon>Eumycetozoa</taxon>
        <taxon>Dictyostelia</taxon>
        <taxon>Dictyosteliales</taxon>
        <taxon>Dictyosteliaceae</taxon>
        <taxon>Dictyostelium</taxon>
    </lineage>
</organism>
<evidence type="ECO:0000313" key="3">
    <source>
        <dbReference type="Proteomes" id="UP000001064"/>
    </source>
</evidence>
<dbReference type="EMBL" id="GL871156">
    <property type="protein sequence ID" value="EGC33130.1"/>
    <property type="molecule type" value="Genomic_DNA"/>
</dbReference>
<sequence length="187" mass="21860">MLTSINKINKSIIINSISKNVNNIASYSTAPKQQKKSRRNKGEEEEGGNDNISKYDIKVSKGSYQKIISGFTQKFRRPDQINTKRSEEEVKLRKIIYEYEKYSKDISKRRDQEEVEKLRYQFDAVMELPEDLRKIALLVDTRDEQPELIQFLTDTPPTKTNPKENIQLKKKDPTIKSSKKLFLNNSN</sequence>
<dbReference type="KEGG" id="dpp:DICPUDRAFT_81065"/>
<dbReference type="OrthoDB" id="20636at2759"/>
<dbReference type="Proteomes" id="UP000001064">
    <property type="component" value="Unassembled WGS sequence"/>
</dbReference>
<name>F0ZSD5_DICPU</name>
<dbReference type="VEuPathDB" id="AmoebaDB:DICPUDRAFT_81065"/>
<dbReference type="eggNOG" id="ENOG502RHZ7">
    <property type="taxonomic scope" value="Eukaryota"/>
</dbReference>
<feature type="region of interest" description="Disordered" evidence="1">
    <location>
        <begin position="28"/>
        <end position="54"/>
    </location>
</feature>
<reference evidence="3" key="1">
    <citation type="journal article" date="2011" name="Genome Biol.">
        <title>Comparative genomics of the social amoebae Dictyostelium discoideum and Dictyostelium purpureum.</title>
        <authorList>
            <consortium name="US DOE Joint Genome Institute (JGI-PGF)"/>
            <person name="Sucgang R."/>
            <person name="Kuo A."/>
            <person name="Tian X."/>
            <person name="Salerno W."/>
            <person name="Parikh A."/>
            <person name="Feasley C.L."/>
            <person name="Dalin E."/>
            <person name="Tu H."/>
            <person name="Huang E."/>
            <person name="Barry K."/>
            <person name="Lindquist E."/>
            <person name="Shapiro H."/>
            <person name="Bruce D."/>
            <person name="Schmutz J."/>
            <person name="Salamov A."/>
            <person name="Fey P."/>
            <person name="Gaudet P."/>
            <person name="Anjard C."/>
            <person name="Babu M.M."/>
            <person name="Basu S."/>
            <person name="Bushmanova Y."/>
            <person name="van der Wel H."/>
            <person name="Katoh-Kurasawa M."/>
            <person name="Dinh C."/>
            <person name="Coutinho P.M."/>
            <person name="Saito T."/>
            <person name="Elias M."/>
            <person name="Schaap P."/>
            <person name="Kay R.R."/>
            <person name="Henrissat B."/>
            <person name="Eichinger L."/>
            <person name="Rivero F."/>
            <person name="Putnam N.H."/>
            <person name="West C.M."/>
            <person name="Loomis W.F."/>
            <person name="Chisholm R.L."/>
            <person name="Shaulsky G."/>
            <person name="Strassmann J.E."/>
            <person name="Queller D.C."/>
            <person name="Kuspa A."/>
            <person name="Grigoriev I.V."/>
        </authorList>
    </citation>
    <scope>NUCLEOTIDE SEQUENCE [LARGE SCALE GENOMIC DNA]</scope>
    <source>
        <strain evidence="3">QSDP1</strain>
    </source>
</reference>
<accession>F0ZSD5</accession>
<dbReference type="OMA" id="QRFTKIY"/>
<proteinExistence type="predicted"/>
<dbReference type="RefSeq" id="XP_003290325.1">
    <property type="nucleotide sequence ID" value="XM_003290277.1"/>
</dbReference>
<gene>
    <name evidence="2" type="ORF">DICPUDRAFT_81065</name>
</gene>
<keyword evidence="3" id="KW-1185">Reference proteome</keyword>
<evidence type="ECO:0000256" key="1">
    <source>
        <dbReference type="SAM" id="MobiDB-lite"/>
    </source>
</evidence>
<dbReference type="FunCoup" id="F0ZSD5">
    <property type="interactions" value="743"/>
</dbReference>
<dbReference type="InParanoid" id="F0ZSD5"/>
<dbReference type="GeneID" id="10504681"/>
<dbReference type="AlphaFoldDB" id="F0ZSD5"/>